<evidence type="ECO:0000313" key="1">
    <source>
        <dbReference type="EMBL" id="KAI3749636.1"/>
    </source>
</evidence>
<comment type="caution">
    <text evidence="1">The sequence shown here is derived from an EMBL/GenBank/DDBJ whole genome shotgun (WGS) entry which is preliminary data.</text>
</comment>
<name>A0ACB9DTU0_CICIN</name>
<gene>
    <name evidence="1" type="ORF">L2E82_20251</name>
</gene>
<reference evidence="2" key="1">
    <citation type="journal article" date="2022" name="Mol. Ecol. Resour.">
        <title>The genomes of chicory, endive, great burdock and yacon provide insights into Asteraceae palaeo-polyploidization history and plant inulin production.</title>
        <authorList>
            <person name="Fan W."/>
            <person name="Wang S."/>
            <person name="Wang H."/>
            <person name="Wang A."/>
            <person name="Jiang F."/>
            <person name="Liu H."/>
            <person name="Zhao H."/>
            <person name="Xu D."/>
            <person name="Zhang Y."/>
        </authorList>
    </citation>
    <scope>NUCLEOTIDE SEQUENCE [LARGE SCALE GENOMIC DNA]</scope>
    <source>
        <strain evidence="2">cv. Punajuju</strain>
    </source>
</reference>
<protein>
    <submittedName>
        <fullName evidence="1">Uncharacterized protein</fullName>
    </submittedName>
</protein>
<organism evidence="1 2">
    <name type="scientific">Cichorium intybus</name>
    <name type="common">Chicory</name>
    <dbReference type="NCBI Taxonomy" id="13427"/>
    <lineage>
        <taxon>Eukaryota</taxon>
        <taxon>Viridiplantae</taxon>
        <taxon>Streptophyta</taxon>
        <taxon>Embryophyta</taxon>
        <taxon>Tracheophyta</taxon>
        <taxon>Spermatophyta</taxon>
        <taxon>Magnoliopsida</taxon>
        <taxon>eudicotyledons</taxon>
        <taxon>Gunneridae</taxon>
        <taxon>Pentapetalae</taxon>
        <taxon>asterids</taxon>
        <taxon>campanulids</taxon>
        <taxon>Asterales</taxon>
        <taxon>Asteraceae</taxon>
        <taxon>Cichorioideae</taxon>
        <taxon>Cichorieae</taxon>
        <taxon>Cichoriinae</taxon>
        <taxon>Cichorium</taxon>
    </lineage>
</organism>
<accession>A0ACB9DTU0</accession>
<proteinExistence type="predicted"/>
<evidence type="ECO:0000313" key="2">
    <source>
        <dbReference type="Proteomes" id="UP001055811"/>
    </source>
</evidence>
<dbReference type="Proteomes" id="UP001055811">
    <property type="component" value="Linkage Group LG04"/>
</dbReference>
<dbReference type="EMBL" id="CM042012">
    <property type="protein sequence ID" value="KAI3749636.1"/>
    <property type="molecule type" value="Genomic_DNA"/>
</dbReference>
<reference evidence="1 2" key="2">
    <citation type="journal article" date="2022" name="Mol. Ecol. Resour.">
        <title>The genomes of chicory, endive, great burdock and yacon provide insights into Asteraceae paleo-polyploidization history and plant inulin production.</title>
        <authorList>
            <person name="Fan W."/>
            <person name="Wang S."/>
            <person name="Wang H."/>
            <person name="Wang A."/>
            <person name="Jiang F."/>
            <person name="Liu H."/>
            <person name="Zhao H."/>
            <person name="Xu D."/>
            <person name="Zhang Y."/>
        </authorList>
    </citation>
    <scope>NUCLEOTIDE SEQUENCE [LARGE SCALE GENOMIC DNA]</scope>
    <source>
        <strain evidence="2">cv. Punajuju</strain>
        <tissue evidence="1">Leaves</tissue>
    </source>
</reference>
<sequence length="66" mass="7654">MWERRSTLSSRLSNTSGDWRKNQWNCLEDEKNLEAYGSICRHQSRGEDSGNQVHMGCGLVRGLEQR</sequence>
<keyword evidence="2" id="KW-1185">Reference proteome</keyword>